<sequence length="95" mass="10936">MLFRWIKLSATRLQAQRLASYSSIWLRGRLSTSEELLVIGCYLMGVCARVCSYQCLSTNTYVSQPRHATFMAYGRKCCCILRKPTPAMLRMHYSS</sequence>
<dbReference type="EMBL" id="KZ679259">
    <property type="protein sequence ID" value="PTB43020.1"/>
    <property type="molecule type" value="Genomic_DNA"/>
</dbReference>
<organism evidence="1 2">
    <name type="scientific">Trichoderma asperellum (strain ATCC 204424 / CBS 433.97 / NBRC 101777)</name>
    <dbReference type="NCBI Taxonomy" id="1042311"/>
    <lineage>
        <taxon>Eukaryota</taxon>
        <taxon>Fungi</taxon>
        <taxon>Dikarya</taxon>
        <taxon>Ascomycota</taxon>
        <taxon>Pezizomycotina</taxon>
        <taxon>Sordariomycetes</taxon>
        <taxon>Hypocreomycetidae</taxon>
        <taxon>Hypocreales</taxon>
        <taxon>Hypocreaceae</taxon>
        <taxon>Trichoderma</taxon>
    </lineage>
</organism>
<evidence type="ECO:0000313" key="2">
    <source>
        <dbReference type="Proteomes" id="UP000240493"/>
    </source>
</evidence>
<keyword evidence="2" id="KW-1185">Reference proteome</keyword>
<evidence type="ECO:0000313" key="1">
    <source>
        <dbReference type="EMBL" id="PTB43020.1"/>
    </source>
</evidence>
<proteinExistence type="predicted"/>
<dbReference type="Proteomes" id="UP000240493">
    <property type="component" value="Unassembled WGS sequence"/>
</dbReference>
<name>A0A2T3ZE04_TRIA4</name>
<dbReference type="AlphaFoldDB" id="A0A2T3ZE04"/>
<protein>
    <submittedName>
        <fullName evidence="1">Uncharacterized protein</fullName>
    </submittedName>
</protein>
<reference evidence="1 2" key="1">
    <citation type="submission" date="2016-07" db="EMBL/GenBank/DDBJ databases">
        <title>Multiple horizontal gene transfer events from other fungi enriched the ability of initially mycotrophic Trichoderma (Ascomycota) to feed on dead plant biomass.</title>
        <authorList>
            <consortium name="DOE Joint Genome Institute"/>
            <person name="Aerts A."/>
            <person name="Atanasova L."/>
            <person name="Chenthamara K."/>
            <person name="Zhang J."/>
            <person name="Grujic M."/>
            <person name="Henrissat B."/>
            <person name="Kuo A."/>
            <person name="Salamov A."/>
            <person name="Lipzen A."/>
            <person name="Labutti K."/>
            <person name="Barry K."/>
            <person name="Miao Y."/>
            <person name="Rahimi M.J."/>
            <person name="Shen Q."/>
            <person name="Grigoriev I.V."/>
            <person name="Kubicek C.P."/>
            <person name="Druzhinina I.S."/>
        </authorList>
    </citation>
    <scope>NUCLEOTIDE SEQUENCE [LARGE SCALE GENOMIC DNA]</scope>
    <source>
        <strain evidence="1 2">CBS 433.97</strain>
    </source>
</reference>
<gene>
    <name evidence="1" type="ORF">M441DRAFT_363422</name>
</gene>
<accession>A0A2T3ZE04</accession>